<reference evidence="1" key="1">
    <citation type="submission" date="2010-03" db="EMBL/GenBank/DDBJ databases">
        <title>Annotation of Blastomyces dermatitidis strain ATCC 18188.</title>
        <authorList>
            <consortium name="The Broad Institute Genome Sequencing Platform"/>
            <consortium name="Broad Institute Genome Sequencing Center for Infectious Disease."/>
            <person name="Cuomo C."/>
            <person name="Klein B."/>
            <person name="Sullivan T."/>
            <person name="Heitman J."/>
            <person name="Young S."/>
            <person name="Zeng Q."/>
            <person name="Gargeya S."/>
            <person name="Alvarado L."/>
            <person name="Berlin A.M."/>
            <person name="Chapman S.B."/>
            <person name="Chen Z."/>
            <person name="Freedman E."/>
            <person name="Gellesch M."/>
            <person name="Goldberg J."/>
            <person name="Griggs A."/>
            <person name="Gujja S."/>
            <person name="Heilman E."/>
            <person name="Heiman D."/>
            <person name="Howarth C."/>
            <person name="Mehta T."/>
            <person name="Neiman D."/>
            <person name="Pearson M."/>
            <person name="Roberts A."/>
            <person name="Saif S."/>
            <person name="Shea T."/>
            <person name="Shenoy N."/>
            <person name="Sisk P."/>
            <person name="Stolte C."/>
            <person name="Sykes S."/>
            <person name="White J."/>
            <person name="Yandava C."/>
            <person name="Haas B."/>
            <person name="Nusbaum C."/>
            <person name="Birren B."/>
        </authorList>
    </citation>
    <scope>NUCLEOTIDE SEQUENCE</scope>
    <source>
        <strain evidence="1">ATCC 18188</strain>
    </source>
</reference>
<accession>A0A0J9HGW2</accession>
<organism evidence="1">
    <name type="scientific">Ajellomyces dermatitidis (strain ATCC 18188 / CBS 674.68)</name>
    <name type="common">Blastomyces dermatitidis</name>
    <dbReference type="NCBI Taxonomy" id="653446"/>
    <lineage>
        <taxon>Eukaryota</taxon>
        <taxon>Fungi</taxon>
        <taxon>Dikarya</taxon>
        <taxon>Ascomycota</taxon>
        <taxon>Pezizomycotina</taxon>
        <taxon>Eurotiomycetes</taxon>
        <taxon>Eurotiomycetidae</taxon>
        <taxon>Onygenales</taxon>
        <taxon>Ajellomycetaceae</taxon>
        <taxon>Blastomyces</taxon>
    </lineage>
</organism>
<dbReference type="Proteomes" id="UP000007802">
    <property type="component" value="Unassembled WGS sequence"/>
</dbReference>
<evidence type="ECO:0000313" key="1">
    <source>
        <dbReference type="EMBL" id="KMW68359.1"/>
    </source>
</evidence>
<sequence>MNKLISRRDNTSLQGMVTTAVTAKEAGEEGDVTMRAVLLRLIDAAVSAFNLAFLAATKAAAAPQRHLLLTRKCQNKSLIVLQG</sequence>
<dbReference type="AlphaFoldDB" id="A0A0J9HGW2"/>
<protein>
    <submittedName>
        <fullName evidence="1">Uncharacterized protein</fullName>
    </submittedName>
</protein>
<proteinExistence type="predicted"/>
<name>A0A0J9HGW2_AJEDA</name>
<dbReference type="EMBL" id="GG749469">
    <property type="protein sequence ID" value="KMW68359.1"/>
    <property type="molecule type" value="Genomic_DNA"/>
</dbReference>
<gene>
    <name evidence="1" type="ORF">BDDG_12768</name>
</gene>